<dbReference type="EMBL" id="VIRB01000025">
    <property type="protein sequence ID" value="NDO67690.1"/>
    <property type="molecule type" value="Genomic_DNA"/>
</dbReference>
<reference evidence="1 2" key="1">
    <citation type="submission" date="2019-07" db="EMBL/GenBank/DDBJ databases">
        <title>Draft genome sequences of 15 bacterial species constituting the stable defined intestinal microbiota of the GM15 gnotobiotic mouse model.</title>
        <authorList>
            <person name="Elie C."/>
            <person name="Mathieu A."/>
            <person name="Saliou A."/>
            <person name="Darnaud M."/>
            <person name="Leulier F."/>
            <person name="Tamellini A."/>
        </authorList>
    </citation>
    <scope>NUCLEOTIDE SEQUENCE [LARGE SCALE GENOMIC DNA]</scope>
    <source>
        <strain evidence="2">ASF 502</strain>
    </source>
</reference>
<accession>A0A9X5H558</accession>
<dbReference type="RefSeq" id="WP_004069200.1">
    <property type="nucleotide sequence ID" value="NZ_VIRB01000025.1"/>
</dbReference>
<name>A0A9X5H558_9FIRM</name>
<dbReference type="Proteomes" id="UP000474104">
    <property type="component" value="Unassembled WGS sequence"/>
</dbReference>
<sequence>MVKPQIACYITGGWTECGYMTHFLEKINSRLDYRQRFPQKNIGKKGKSRTHFKVDGKTGSALIKWIYDDIRNHKEDFQKYSGILIEDDLDDQFFLQSKTGRDYSRIEARKEEITKEIRTLLQNEKMPVFFLFALPEIESWFIADWEHTFGSEYKSILFEINSYFSMTFRKYIAKQVLTDDYPFTELENFGYIHSNYQKLSERLISAYREYSCADEAYKNNQVYNVKINELIKNNRLMYSKKAEGINMLQRLNPEKAAAVCTQYFAKNYMLLKNFQAEPAVSTA</sequence>
<evidence type="ECO:0008006" key="3">
    <source>
        <dbReference type="Google" id="ProtNLM"/>
    </source>
</evidence>
<proteinExistence type="predicted"/>
<organism evidence="1 2">
    <name type="scientific">Schaedlerella arabinosiphila</name>
    <dbReference type="NCBI Taxonomy" id="2044587"/>
    <lineage>
        <taxon>Bacteria</taxon>
        <taxon>Bacillati</taxon>
        <taxon>Bacillota</taxon>
        <taxon>Clostridia</taxon>
        <taxon>Lachnospirales</taxon>
        <taxon>Lachnospiraceae</taxon>
        <taxon>Schaedlerella</taxon>
    </lineage>
</organism>
<comment type="caution">
    <text evidence="1">The sequence shown here is derived from an EMBL/GenBank/DDBJ whole genome shotgun (WGS) entry which is preliminary data.</text>
</comment>
<gene>
    <name evidence="1" type="ORF">FMM80_02685</name>
</gene>
<dbReference type="AlphaFoldDB" id="A0A9X5H558"/>
<evidence type="ECO:0000313" key="1">
    <source>
        <dbReference type="EMBL" id="NDO67690.1"/>
    </source>
</evidence>
<evidence type="ECO:0000313" key="2">
    <source>
        <dbReference type="Proteomes" id="UP000474104"/>
    </source>
</evidence>
<protein>
    <recommendedName>
        <fullName evidence="3">DUF4276 family protein</fullName>
    </recommendedName>
</protein>
<dbReference type="OrthoDB" id="9255728at2"/>